<sequence>MKNKKAFSLNLEEKVLWVRADGVWNERTANDYVQEFRHLVKPIVAEPWAVVLDIRHWQLSPAGVFSLLKDNTRWCFEHNLRHVETIYADNAVVMWQFVKATEVAARPVDLVSQVATSEAAAREVLQAAGFLTDKSAAR</sequence>
<comment type="caution">
    <text evidence="1">The sequence shown here is derived from an EMBL/GenBank/DDBJ whole genome shotgun (WGS) entry which is preliminary data.</text>
</comment>
<evidence type="ECO:0008006" key="3">
    <source>
        <dbReference type="Google" id="ProtNLM"/>
    </source>
</evidence>
<dbReference type="RefSeq" id="WP_217669147.1">
    <property type="nucleotide sequence ID" value="NZ_JAHRID010000004.1"/>
</dbReference>
<gene>
    <name evidence="1" type="ORF">KQY15_10480</name>
</gene>
<dbReference type="EMBL" id="JAHRID010000004">
    <property type="protein sequence ID" value="MBV2129520.1"/>
    <property type="molecule type" value="Genomic_DNA"/>
</dbReference>
<evidence type="ECO:0000313" key="2">
    <source>
        <dbReference type="Proteomes" id="UP000704611"/>
    </source>
</evidence>
<accession>A0ABS6MLA0</accession>
<proteinExistence type="predicted"/>
<protein>
    <recommendedName>
        <fullName evidence="3">STAS/SEC14 domain-containing protein</fullName>
    </recommendedName>
</protein>
<organism evidence="1 2">
    <name type="scientific">Arsukibacterium indicum</name>
    <dbReference type="NCBI Taxonomy" id="2848612"/>
    <lineage>
        <taxon>Bacteria</taxon>
        <taxon>Pseudomonadati</taxon>
        <taxon>Pseudomonadota</taxon>
        <taxon>Gammaproteobacteria</taxon>
        <taxon>Chromatiales</taxon>
        <taxon>Chromatiaceae</taxon>
        <taxon>Arsukibacterium</taxon>
    </lineage>
</organism>
<dbReference type="Proteomes" id="UP000704611">
    <property type="component" value="Unassembled WGS sequence"/>
</dbReference>
<name>A0ABS6MLA0_9GAMM</name>
<evidence type="ECO:0000313" key="1">
    <source>
        <dbReference type="EMBL" id="MBV2129520.1"/>
    </source>
</evidence>
<keyword evidence="2" id="KW-1185">Reference proteome</keyword>
<reference evidence="1 2" key="1">
    <citation type="submission" date="2021-06" db="EMBL/GenBank/DDBJ databases">
        <title>Rheinheimera indica sp. nov., isolated from deep-sea sediment.</title>
        <authorList>
            <person name="Wang Z."/>
            <person name="Zhang X.-Y."/>
        </authorList>
    </citation>
    <scope>NUCLEOTIDE SEQUENCE [LARGE SCALE GENOMIC DNA]</scope>
    <source>
        <strain evidence="1 2">SM2107</strain>
    </source>
</reference>